<reference evidence="1 2" key="1">
    <citation type="journal article" date="2024" name="BMC Genomics">
        <title>De novo assembly and annotation of Popillia japonica's genome with initial clues to its potential as an invasive pest.</title>
        <authorList>
            <person name="Cucini C."/>
            <person name="Boschi S."/>
            <person name="Funari R."/>
            <person name="Cardaioli E."/>
            <person name="Iannotti N."/>
            <person name="Marturano G."/>
            <person name="Paoli F."/>
            <person name="Bruttini M."/>
            <person name="Carapelli A."/>
            <person name="Frati F."/>
            <person name="Nardi F."/>
        </authorList>
    </citation>
    <scope>NUCLEOTIDE SEQUENCE [LARGE SCALE GENOMIC DNA]</scope>
    <source>
        <strain evidence="1">DMR45628</strain>
    </source>
</reference>
<gene>
    <name evidence="1" type="ORF">QE152_g13342</name>
</gene>
<protein>
    <submittedName>
        <fullName evidence="1">Uncharacterized protein</fullName>
    </submittedName>
</protein>
<dbReference type="AlphaFoldDB" id="A0AAW1LC98"/>
<organism evidence="1 2">
    <name type="scientific">Popillia japonica</name>
    <name type="common">Japanese beetle</name>
    <dbReference type="NCBI Taxonomy" id="7064"/>
    <lineage>
        <taxon>Eukaryota</taxon>
        <taxon>Metazoa</taxon>
        <taxon>Ecdysozoa</taxon>
        <taxon>Arthropoda</taxon>
        <taxon>Hexapoda</taxon>
        <taxon>Insecta</taxon>
        <taxon>Pterygota</taxon>
        <taxon>Neoptera</taxon>
        <taxon>Endopterygota</taxon>
        <taxon>Coleoptera</taxon>
        <taxon>Polyphaga</taxon>
        <taxon>Scarabaeiformia</taxon>
        <taxon>Scarabaeidae</taxon>
        <taxon>Rutelinae</taxon>
        <taxon>Popillia</taxon>
    </lineage>
</organism>
<dbReference type="EMBL" id="JASPKY010000126">
    <property type="protein sequence ID" value="KAK9731823.1"/>
    <property type="molecule type" value="Genomic_DNA"/>
</dbReference>
<keyword evidence="2" id="KW-1185">Reference proteome</keyword>
<proteinExistence type="predicted"/>
<dbReference type="Proteomes" id="UP001458880">
    <property type="component" value="Unassembled WGS sequence"/>
</dbReference>
<evidence type="ECO:0000313" key="2">
    <source>
        <dbReference type="Proteomes" id="UP001458880"/>
    </source>
</evidence>
<sequence>MNRHVQSQPYYPDSFYNRHQNDVDPSYAHNFDISNYYPHHNYRRGPLQHPPQEIATVSTLQLSVAITSTQILIPATAHTLESEVVTALEILQVPIHLPLRAKEIEMTIQESGMN</sequence>
<comment type="caution">
    <text evidence="1">The sequence shown here is derived from an EMBL/GenBank/DDBJ whole genome shotgun (WGS) entry which is preliminary data.</text>
</comment>
<name>A0AAW1LC98_POPJA</name>
<evidence type="ECO:0000313" key="1">
    <source>
        <dbReference type="EMBL" id="KAK9731823.1"/>
    </source>
</evidence>
<accession>A0AAW1LC98</accession>